<keyword evidence="3 8" id="KW-0808">Transferase</keyword>
<dbReference type="InterPro" id="IPR000577">
    <property type="entry name" value="Carb_kinase_FGGY"/>
</dbReference>
<evidence type="ECO:0000256" key="5">
    <source>
        <dbReference type="ARBA" id="ARBA00022777"/>
    </source>
</evidence>
<dbReference type="InterPro" id="IPR018484">
    <property type="entry name" value="FGGY_N"/>
</dbReference>
<protein>
    <recommendedName>
        <fullName evidence="8 10">Xylulose kinase</fullName>
        <shortName evidence="8 10">Xylulokinase</shortName>
        <ecNumber evidence="8 10">2.7.1.17</ecNumber>
    </recommendedName>
</protein>
<dbReference type="Proteomes" id="UP000515823">
    <property type="component" value="Chromosome"/>
</dbReference>
<evidence type="ECO:0000256" key="4">
    <source>
        <dbReference type="ARBA" id="ARBA00022741"/>
    </source>
</evidence>
<dbReference type="EC" id="2.7.1.17" evidence="8 10"/>
<feature type="active site" description="Proton acceptor" evidence="8">
    <location>
        <position position="240"/>
    </location>
</feature>
<evidence type="ECO:0000256" key="10">
    <source>
        <dbReference type="RuleBase" id="RU364073"/>
    </source>
</evidence>
<dbReference type="InterPro" id="IPR018485">
    <property type="entry name" value="FGGY_C"/>
</dbReference>
<keyword evidence="6 8" id="KW-0067">ATP-binding</keyword>
<evidence type="ECO:0000259" key="11">
    <source>
        <dbReference type="Pfam" id="PF00370"/>
    </source>
</evidence>
<dbReference type="RefSeq" id="WP_249304458.1">
    <property type="nucleotide sequence ID" value="NZ_CP060634.1"/>
</dbReference>
<dbReference type="PANTHER" id="PTHR43095:SF5">
    <property type="entry name" value="XYLULOSE KINASE"/>
    <property type="match status" value="1"/>
</dbReference>
<gene>
    <name evidence="8 10 13" type="primary">xylB</name>
    <name evidence="13" type="ORF">H9Q78_06560</name>
</gene>
<evidence type="ECO:0000256" key="1">
    <source>
        <dbReference type="ARBA" id="ARBA00009156"/>
    </source>
</evidence>
<dbReference type="GO" id="GO:0004856">
    <property type="term" value="F:D-xylulokinase activity"/>
    <property type="evidence" value="ECO:0007669"/>
    <property type="project" value="UniProtKB-UniRule"/>
</dbReference>
<evidence type="ECO:0000256" key="7">
    <source>
        <dbReference type="ARBA" id="ARBA00023277"/>
    </source>
</evidence>
<dbReference type="InterPro" id="IPR050406">
    <property type="entry name" value="FGGY_Carb_Kinase"/>
</dbReference>
<evidence type="ECO:0000256" key="2">
    <source>
        <dbReference type="ARBA" id="ARBA00022629"/>
    </source>
</evidence>
<name>A0A7G9G7J1_9FIRM</name>
<dbReference type="PROSITE" id="PS00933">
    <property type="entry name" value="FGGY_KINASES_1"/>
    <property type="match status" value="1"/>
</dbReference>
<comment type="catalytic activity">
    <reaction evidence="8 10">
        <text>D-xylulose + ATP = D-xylulose 5-phosphate + ADP + H(+)</text>
        <dbReference type="Rhea" id="RHEA:10964"/>
        <dbReference type="ChEBI" id="CHEBI:15378"/>
        <dbReference type="ChEBI" id="CHEBI:17140"/>
        <dbReference type="ChEBI" id="CHEBI:30616"/>
        <dbReference type="ChEBI" id="CHEBI:57737"/>
        <dbReference type="ChEBI" id="CHEBI:456216"/>
        <dbReference type="EC" id="2.7.1.17"/>
    </reaction>
</comment>
<keyword evidence="7 8" id="KW-0119">Carbohydrate metabolism</keyword>
<evidence type="ECO:0000313" key="14">
    <source>
        <dbReference type="Proteomes" id="UP000515823"/>
    </source>
</evidence>
<dbReference type="AlphaFoldDB" id="A0A7G9G7J1"/>
<dbReference type="HAMAP" id="MF_02220">
    <property type="entry name" value="XylB"/>
    <property type="match status" value="1"/>
</dbReference>
<dbReference type="PROSITE" id="PS00445">
    <property type="entry name" value="FGGY_KINASES_2"/>
    <property type="match status" value="1"/>
</dbReference>
<keyword evidence="5 8" id="KW-0418">Kinase</keyword>
<feature type="domain" description="Carbohydrate kinase FGGY C-terminal" evidence="12">
    <location>
        <begin position="258"/>
        <end position="452"/>
    </location>
</feature>
<evidence type="ECO:0000256" key="3">
    <source>
        <dbReference type="ARBA" id="ARBA00022679"/>
    </source>
</evidence>
<evidence type="ECO:0000313" key="13">
    <source>
        <dbReference type="EMBL" id="QNM06773.1"/>
    </source>
</evidence>
<reference evidence="13 14" key="1">
    <citation type="submission" date="2020-08" db="EMBL/GenBank/DDBJ databases">
        <authorList>
            <person name="Liu C."/>
            <person name="Sun Q."/>
        </authorList>
    </citation>
    <scope>NUCLEOTIDE SEQUENCE [LARGE SCALE GENOMIC DNA]</scope>
    <source>
        <strain evidence="13 14">NSJ-38</strain>
    </source>
</reference>
<dbReference type="GO" id="GO:0042732">
    <property type="term" value="P:D-xylose metabolic process"/>
    <property type="evidence" value="ECO:0007669"/>
    <property type="project" value="UniProtKB-KW"/>
</dbReference>
<evidence type="ECO:0000259" key="12">
    <source>
        <dbReference type="Pfam" id="PF02782"/>
    </source>
</evidence>
<keyword evidence="2 8" id="KW-0859">Xylose metabolism</keyword>
<feature type="domain" description="Carbohydrate kinase FGGY N-terminal" evidence="11">
    <location>
        <begin position="3"/>
        <end position="247"/>
    </location>
</feature>
<dbReference type="InterPro" id="IPR006000">
    <property type="entry name" value="Xylulokinase"/>
</dbReference>
<comment type="function">
    <text evidence="8">Catalyzes the phosphorylation of D-xylulose to D-xylulose 5-phosphate.</text>
</comment>
<dbReference type="Gene3D" id="3.30.420.40">
    <property type="match status" value="2"/>
</dbReference>
<comment type="similarity">
    <text evidence="1 8 9">Belongs to the FGGY kinase family.</text>
</comment>
<dbReference type="SUPFAM" id="SSF53067">
    <property type="entry name" value="Actin-like ATPase domain"/>
    <property type="match status" value="2"/>
</dbReference>
<accession>A0A7G9G7J1</accession>
<feature type="binding site" evidence="8">
    <location>
        <begin position="81"/>
        <end position="82"/>
    </location>
    <ligand>
        <name>substrate</name>
    </ligand>
</feature>
<dbReference type="InterPro" id="IPR018483">
    <property type="entry name" value="Carb_kinase_FGGY_CS"/>
</dbReference>
<dbReference type="KEGG" id="qdo:H9Q78_06560"/>
<dbReference type="GO" id="GO:0005998">
    <property type="term" value="P:xylulose catabolic process"/>
    <property type="evidence" value="ECO:0007669"/>
    <property type="project" value="UniProtKB-UniRule"/>
</dbReference>
<dbReference type="GO" id="GO:0005524">
    <property type="term" value="F:ATP binding"/>
    <property type="evidence" value="ECO:0007669"/>
    <property type="project" value="UniProtKB-UniRule"/>
</dbReference>
<dbReference type="EMBL" id="CP060634">
    <property type="protein sequence ID" value="QNM06773.1"/>
    <property type="molecule type" value="Genomic_DNA"/>
</dbReference>
<organism evidence="13 14">
    <name type="scientific">Qiania dongpingensis</name>
    <dbReference type="NCBI Taxonomy" id="2763669"/>
    <lineage>
        <taxon>Bacteria</taxon>
        <taxon>Bacillati</taxon>
        <taxon>Bacillota</taxon>
        <taxon>Clostridia</taxon>
        <taxon>Lachnospirales</taxon>
        <taxon>Lachnospiraceae</taxon>
        <taxon>Qiania</taxon>
    </lineage>
</organism>
<dbReference type="Pfam" id="PF00370">
    <property type="entry name" value="FGGY_N"/>
    <property type="match status" value="1"/>
</dbReference>
<sequence>MNYLIGIDLGTSATKTVLFDEDGNVIASASKEYPMYQPQNGWAEQKPEDWKDAALETITKVVKESGVSGEDIKGLGISGQMHGLVMLDEDNRVIRPSIIWCDQRTAKECEEMTQKVGAERMIEITANPALTGFTASKILWVRNHEPENYAKCRHILLPKDYVRLILTGEYATEVSDASGMQLLDVPNRCWSDEVLEKLEIDKALLAKVCESPEVTGTILPEIAEMTGLSEKTVVVGGAGDNAAAAVGTGVVKDGKAFTTIGTSGVVFAHSKNVTIDPKGRVHTFCCAVPGCWHVMGVTQGAGLSLQWFRNNFCQDYMKKAEEEGCDAYDYINQDVESVPLGANRLIYLPYLMGERTPHLDPDCRGVFFGLSAIHTRKDMLRAVMEGVSYSMKDCNDILQEMGVTVDDMMACGGGGRSAVWRQMLADMYGCTVKTVAAKEGPALGVAILAGVGAGIYESVEAACEKMIHTDKSCDPIPGNTEQYEKYHEIYKSLYGCLKEQYKELAKL</sequence>
<evidence type="ECO:0000256" key="9">
    <source>
        <dbReference type="RuleBase" id="RU003733"/>
    </source>
</evidence>
<dbReference type="PANTHER" id="PTHR43095">
    <property type="entry name" value="SUGAR KINASE"/>
    <property type="match status" value="1"/>
</dbReference>
<evidence type="ECO:0000256" key="6">
    <source>
        <dbReference type="ARBA" id="ARBA00022840"/>
    </source>
</evidence>
<dbReference type="InterPro" id="IPR043129">
    <property type="entry name" value="ATPase_NBD"/>
</dbReference>
<keyword evidence="14" id="KW-1185">Reference proteome</keyword>
<proteinExistence type="inferred from homology"/>
<feature type="site" description="Important for activity" evidence="8">
    <location>
        <position position="8"/>
    </location>
</feature>
<evidence type="ECO:0000256" key="8">
    <source>
        <dbReference type="HAMAP-Rule" id="MF_02220"/>
    </source>
</evidence>
<dbReference type="Pfam" id="PF02782">
    <property type="entry name" value="FGGY_C"/>
    <property type="match status" value="1"/>
</dbReference>
<dbReference type="CDD" id="cd07808">
    <property type="entry name" value="ASKHA_NBD_FGGY_EcXK-like"/>
    <property type="match status" value="1"/>
</dbReference>
<keyword evidence="4 8" id="KW-0547">Nucleotide-binding</keyword>
<dbReference type="NCBIfam" id="TIGR01312">
    <property type="entry name" value="XylB"/>
    <property type="match status" value="1"/>
</dbReference>
<dbReference type="PIRSF" id="PIRSF000538">
    <property type="entry name" value="GlpK"/>
    <property type="match status" value="1"/>
</dbReference>